<reference evidence="3" key="1">
    <citation type="submission" date="2025-08" db="UniProtKB">
        <authorList>
            <consortium name="Ensembl"/>
        </authorList>
    </citation>
    <scope>IDENTIFICATION</scope>
</reference>
<feature type="transmembrane region" description="Helical" evidence="2">
    <location>
        <begin position="266"/>
        <end position="289"/>
    </location>
</feature>
<reference evidence="3" key="2">
    <citation type="submission" date="2025-09" db="UniProtKB">
        <authorList>
            <consortium name="Ensembl"/>
        </authorList>
    </citation>
    <scope>IDENTIFICATION</scope>
</reference>
<keyword evidence="2" id="KW-1133">Transmembrane helix</keyword>
<keyword evidence="2" id="KW-0472">Membrane</keyword>
<evidence type="ECO:0000256" key="2">
    <source>
        <dbReference type="SAM" id="Phobius"/>
    </source>
</evidence>
<evidence type="ECO:0000313" key="4">
    <source>
        <dbReference type="Proteomes" id="UP000694388"/>
    </source>
</evidence>
<feature type="region of interest" description="Disordered" evidence="1">
    <location>
        <begin position="48"/>
        <end position="175"/>
    </location>
</feature>
<feature type="compositionally biased region" description="Pro residues" evidence="1">
    <location>
        <begin position="135"/>
        <end position="147"/>
    </location>
</feature>
<name>A0A8C4WXH1_EPTBU</name>
<keyword evidence="4" id="KW-1185">Reference proteome</keyword>
<feature type="compositionally biased region" description="Gly residues" evidence="1">
    <location>
        <begin position="158"/>
        <end position="169"/>
    </location>
</feature>
<dbReference type="Ensembl" id="ENSEBUT00000018066.1">
    <property type="protein sequence ID" value="ENSEBUP00000017490.1"/>
    <property type="gene ID" value="ENSEBUG00000010928.1"/>
</dbReference>
<dbReference type="AlphaFoldDB" id="A0A8C4WXH1"/>
<protein>
    <submittedName>
        <fullName evidence="3">Uncharacterized protein</fullName>
    </submittedName>
</protein>
<evidence type="ECO:0000313" key="3">
    <source>
        <dbReference type="Ensembl" id="ENSEBUP00000017490.1"/>
    </source>
</evidence>
<dbReference type="PRINTS" id="PR01871">
    <property type="entry name" value="ANNEXINVII"/>
</dbReference>
<feature type="transmembrane region" description="Helical" evidence="2">
    <location>
        <begin position="243"/>
        <end position="260"/>
    </location>
</feature>
<evidence type="ECO:0000256" key="1">
    <source>
        <dbReference type="SAM" id="MobiDB-lite"/>
    </source>
</evidence>
<organism evidence="3 4">
    <name type="scientific">Eptatretus burgeri</name>
    <name type="common">Inshore hagfish</name>
    <dbReference type="NCBI Taxonomy" id="7764"/>
    <lineage>
        <taxon>Eukaryota</taxon>
        <taxon>Metazoa</taxon>
        <taxon>Chordata</taxon>
        <taxon>Craniata</taxon>
        <taxon>Vertebrata</taxon>
        <taxon>Cyclostomata</taxon>
        <taxon>Myxini</taxon>
        <taxon>Myxiniformes</taxon>
        <taxon>Myxinidae</taxon>
        <taxon>Eptatretinae</taxon>
        <taxon>Eptatretus</taxon>
    </lineage>
</organism>
<sequence>MNDKSEEKTSRRLKLKHTQIGRGRKAVHSILQGRLGYFLVPACSDSVTRPSSKFARSKDSVPAFSSTSSSMAYPGMPPYPPADGAYPPTTVQSWGYPSGPGGQDPYAQGTYPPPSGGGYPPPPGGGYPLPSGGGYPPPSGGGYPPPSGGGYPPMQPPYGGGAFPSGPAGGMPPMGAPGMNQPWGCPPSSGVPSCFPSFPPAGPGGIAGYGAPPGGAPGFGVSGPAASGFPGYPAAPQPMGQNYQTGFIYLFIYLFIFGQYFTSNDFFFACILYISSCLLAYMKCVCACIGSKDSRFIFICVGVYKV</sequence>
<dbReference type="OMA" id="NWKPVER"/>
<accession>A0A8C4WXH1</accession>
<feature type="compositionally biased region" description="Pro residues" evidence="1">
    <location>
        <begin position="111"/>
        <end position="125"/>
    </location>
</feature>
<dbReference type="Proteomes" id="UP000694388">
    <property type="component" value="Unplaced"/>
</dbReference>
<proteinExistence type="predicted"/>
<keyword evidence="2" id="KW-0812">Transmembrane</keyword>